<dbReference type="EMBL" id="CAJOBG010114041">
    <property type="protein sequence ID" value="CAF4751572.1"/>
    <property type="molecule type" value="Genomic_DNA"/>
</dbReference>
<reference evidence="1" key="1">
    <citation type="submission" date="2021-02" db="EMBL/GenBank/DDBJ databases">
        <authorList>
            <person name="Nowell W R."/>
        </authorList>
    </citation>
    <scope>NUCLEOTIDE SEQUENCE</scope>
</reference>
<accession>A0A821LIP3</accession>
<feature type="non-terminal residue" evidence="1">
    <location>
        <position position="62"/>
    </location>
</feature>
<sequence length="62" mass="6934">MDFTKAELGRFVHHVPYWSGHQSDGTEDDIYEYLVTQLGADRVNAAIWDREGPGCLGVTHNG</sequence>
<keyword evidence="2" id="KW-1185">Reference proteome</keyword>
<evidence type="ECO:0000313" key="2">
    <source>
        <dbReference type="Proteomes" id="UP000663866"/>
    </source>
</evidence>
<name>A0A821LIP3_9BILA</name>
<dbReference type="AlphaFoldDB" id="A0A821LIP3"/>
<organism evidence="1 2">
    <name type="scientific">Rotaria magnacalcarata</name>
    <dbReference type="NCBI Taxonomy" id="392030"/>
    <lineage>
        <taxon>Eukaryota</taxon>
        <taxon>Metazoa</taxon>
        <taxon>Spiralia</taxon>
        <taxon>Gnathifera</taxon>
        <taxon>Rotifera</taxon>
        <taxon>Eurotatoria</taxon>
        <taxon>Bdelloidea</taxon>
        <taxon>Philodinida</taxon>
        <taxon>Philodinidae</taxon>
        <taxon>Rotaria</taxon>
    </lineage>
</organism>
<evidence type="ECO:0000313" key="1">
    <source>
        <dbReference type="EMBL" id="CAF4751572.1"/>
    </source>
</evidence>
<comment type="caution">
    <text evidence="1">The sequence shown here is derived from an EMBL/GenBank/DDBJ whole genome shotgun (WGS) entry which is preliminary data.</text>
</comment>
<proteinExistence type="predicted"/>
<dbReference type="Proteomes" id="UP000663866">
    <property type="component" value="Unassembled WGS sequence"/>
</dbReference>
<gene>
    <name evidence="1" type="ORF">OVN521_LOCUS50166</name>
</gene>
<protein>
    <submittedName>
        <fullName evidence="1">Uncharacterized protein</fullName>
    </submittedName>
</protein>